<sequence length="81" mass="9048">MLTIGNLGAGVDTLELVQQAVFYFLLKEDPTHPQRLRNEIDDASTAGMLSQIVSHAEAQKLPCKLWYVWFAQSTATPTNEQ</sequence>
<evidence type="ECO:0000313" key="1">
    <source>
        <dbReference type="EMBL" id="KAL2054648.1"/>
    </source>
</evidence>
<keyword evidence="2" id="KW-1185">Reference proteome</keyword>
<accession>A0ABR4BB52</accession>
<reference evidence="1 2" key="1">
    <citation type="submission" date="2024-09" db="EMBL/GenBank/DDBJ databases">
        <title>Rethinking Asexuality: The Enigmatic Case of Functional Sexual Genes in Lepraria (Stereocaulaceae).</title>
        <authorList>
            <person name="Doellman M."/>
            <person name="Sun Y."/>
            <person name="Barcenas-Pena A."/>
            <person name="Lumbsch H.T."/>
            <person name="Grewe F."/>
        </authorList>
    </citation>
    <scope>NUCLEOTIDE SEQUENCE [LARGE SCALE GENOMIC DNA]</scope>
    <source>
        <strain evidence="1 2">Grewe 0041</strain>
    </source>
</reference>
<evidence type="ECO:0000313" key="2">
    <source>
        <dbReference type="Proteomes" id="UP001590951"/>
    </source>
</evidence>
<dbReference type="EMBL" id="JBHFEH010000014">
    <property type="protein sequence ID" value="KAL2054648.1"/>
    <property type="molecule type" value="Genomic_DNA"/>
</dbReference>
<proteinExistence type="predicted"/>
<organism evidence="1 2">
    <name type="scientific">Lepraria finkii</name>
    <dbReference type="NCBI Taxonomy" id="1340010"/>
    <lineage>
        <taxon>Eukaryota</taxon>
        <taxon>Fungi</taxon>
        <taxon>Dikarya</taxon>
        <taxon>Ascomycota</taxon>
        <taxon>Pezizomycotina</taxon>
        <taxon>Lecanoromycetes</taxon>
        <taxon>OSLEUM clade</taxon>
        <taxon>Lecanoromycetidae</taxon>
        <taxon>Lecanorales</taxon>
        <taxon>Lecanorineae</taxon>
        <taxon>Stereocaulaceae</taxon>
        <taxon>Lepraria</taxon>
    </lineage>
</organism>
<name>A0ABR4BB52_9LECA</name>
<gene>
    <name evidence="1" type="ORF">ABVK25_004951</name>
</gene>
<dbReference type="Proteomes" id="UP001590951">
    <property type="component" value="Unassembled WGS sequence"/>
</dbReference>
<protein>
    <submittedName>
        <fullName evidence="1">Uncharacterized protein</fullName>
    </submittedName>
</protein>
<comment type="caution">
    <text evidence="1">The sequence shown here is derived from an EMBL/GenBank/DDBJ whole genome shotgun (WGS) entry which is preliminary data.</text>
</comment>